<reference evidence="2 4" key="1">
    <citation type="journal article" date="2012" name="Nature">
        <title>Algal genomes reveal evolutionary mosaicism and the fate of nucleomorphs.</title>
        <authorList>
            <consortium name="DOE Joint Genome Institute"/>
            <person name="Curtis B.A."/>
            <person name="Tanifuji G."/>
            <person name="Burki F."/>
            <person name="Gruber A."/>
            <person name="Irimia M."/>
            <person name="Maruyama S."/>
            <person name="Arias M.C."/>
            <person name="Ball S.G."/>
            <person name="Gile G.H."/>
            <person name="Hirakawa Y."/>
            <person name="Hopkins J.F."/>
            <person name="Kuo A."/>
            <person name="Rensing S.A."/>
            <person name="Schmutz J."/>
            <person name="Symeonidi A."/>
            <person name="Elias M."/>
            <person name="Eveleigh R.J."/>
            <person name="Herman E.K."/>
            <person name="Klute M.J."/>
            <person name="Nakayama T."/>
            <person name="Obornik M."/>
            <person name="Reyes-Prieto A."/>
            <person name="Armbrust E.V."/>
            <person name="Aves S.J."/>
            <person name="Beiko R.G."/>
            <person name="Coutinho P."/>
            <person name="Dacks J.B."/>
            <person name="Durnford D.G."/>
            <person name="Fast N.M."/>
            <person name="Green B.R."/>
            <person name="Grisdale C.J."/>
            <person name="Hempel F."/>
            <person name="Henrissat B."/>
            <person name="Hoppner M.P."/>
            <person name="Ishida K."/>
            <person name="Kim E."/>
            <person name="Koreny L."/>
            <person name="Kroth P.G."/>
            <person name="Liu Y."/>
            <person name="Malik S.B."/>
            <person name="Maier U.G."/>
            <person name="McRose D."/>
            <person name="Mock T."/>
            <person name="Neilson J.A."/>
            <person name="Onodera N.T."/>
            <person name="Poole A.M."/>
            <person name="Pritham E.J."/>
            <person name="Richards T.A."/>
            <person name="Rocap G."/>
            <person name="Roy S.W."/>
            <person name="Sarai C."/>
            <person name="Schaack S."/>
            <person name="Shirato S."/>
            <person name="Slamovits C.H."/>
            <person name="Spencer D.F."/>
            <person name="Suzuki S."/>
            <person name="Worden A.Z."/>
            <person name="Zauner S."/>
            <person name="Barry K."/>
            <person name="Bell C."/>
            <person name="Bharti A.K."/>
            <person name="Crow J.A."/>
            <person name="Grimwood J."/>
            <person name="Kramer R."/>
            <person name="Lindquist E."/>
            <person name="Lucas S."/>
            <person name="Salamov A."/>
            <person name="McFadden G.I."/>
            <person name="Lane C.E."/>
            <person name="Keeling P.J."/>
            <person name="Gray M.W."/>
            <person name="Grigoriev I.V."/>
            <person name="Archibald J.M."/>
        </authorList>
    </citation>
    <scope>NUCLEOTIDE SEQUENCE</scope>
    <source>
        <strain evidence="2 4">CCMP2712</strain>
    </source>
</reference>
<evidence type="ECO:0000313" key="2">
    <source>
        <dbReference type="EMBL" id="EKX44361.1"/>
    </source>
</evidence>
<evidence type="ECO:0000256" key="1">
    <source>
        <dbReference type="SAM" id="MobiDB-lite"/>
    </source>
</evidence>
<evidence type="ECO:0000313" key="4">
    <source>
        <dbReference type="Proteomes" id="UP000011087"/>
    </source>
</evidence>
<feature type="compositionally biased region" description="Basic and acidic residues" evidence="1">
    <location>
        <begin position="64"/>
        <end position="83"/>
    </location>
</feature>
<sequence length="244" mass="27189">MGQAASGDREDHAVGRERGGGRRSEASGKDAKKKNSFLSCQCGKGRDDKDEVQTNARATNGTKLTEEEWAKVKTGRLHVERGVPDLVQEEADTEKERQRARHSRNYMEDGMEEEKGRGKKKLSEPNHTGSPSSPNSNPRPLDKNALRFKVGDRVKCACTKWGNQFEIGTITCIGYREPSWAADKPDAPYQVKLDKGALVYAPADTDEYVQFHDESWAKQLPPGAPWYLQPGALDRELAKIGAYR</sequence>
<name>L1J773_GUITC</name>
<dbReference type="EnsemblProtists" id="EKX44361">
    <property type="protein sequence ID" value="EKX44361"/>
    <property type="gene ID" value="GUITHDRAFT_109811"/>
</dbReference>
<dbReference type="KEGG" id="gtt:GUITHDRAFT_109811"/>
<dbReference type="OrthoDB" id="435382at2759"/>
<dbReference type="RefSeq" id="XP_005831341.1">
    <property type="nucleotide sequence ID" value="XM_005831284.1"/>
</dbReference>
<dbReference type="Proteomes" id="UP000011087">
    <property type="component" value="Unassembled WGS sequence"/>
</dbReference>
<dbReference type="PaxDb" id="55529-EKX44361"/>
<feature type="compositionally biased region" description="Polar residues" evidence="1">
    <location>
        <begin position="53"/>
        <end position="63"/>
    </location>
</feature>
<dbReference type="GeneID" id="17300945"/>
<feature type="compositionally biased region" description="Basic and acidic residues" evidence="1">
    <location>
        <begin position="7"/>
        <end position="30"/>
    </location>
</feature>
<accession>L1J773</accession>
<feature type="compositionally biased region" description="Low complexity" evidence="1">
    <location>
        <begin position="130"/>
        <end position="139"/>
    </location>
</feature>
<evidence type="ECO:0000313" key="3">
    <source>
        <dbReference type="EnsemblProtists" id="EKX44361"/>
    </source>
</evidence>
<dbReference type="EMBL" id="JH993005">
    <property type="protein sequence ID" value="EKX44361.1"/>
    <property type="molecule type" value="Genomic_DNA"/>
</dbReference>
<proteinExistence type="predicted"/>
<dbReference type="AlphaFoldDB" id="L1J773"/>
<gene>
    <name evidence="2" type="ORF">GUITHDRAFT_109811</name>
</gene>
<dbReference type="HOGENOM" id="CLU_1139835_0_0_1"/>
<feature type="compositionally biased region" description="Basic and acidic residues" evidence="1">
    <location>
        <begin position="113"/>
        <end position="124"/>
    </location>
</feature>
<feature type="region of interest" description="Disordered" evidence="1">
    <location>
        <begin position="1"/>
        <end position="143"/>
    </location>
</feature>
<protein>
    <submittedName>
        <fullName evidence="2 3">Uncharacterized protein</fullName>
    </submittedName>
</protein>
<reference evidence="4" key="2">
    <citation type="submission" date="2012-11" db="EMBL/GenBank/DDBJ databases">
        <authorList>
            <person name="Kuo A."/>
            <person name="Curtis B.A."/>
            <person name="Tanifuji G."/>
            <person name="Burki F."/>
            <person name="Gruber A."/>
            <person name="Irimia M."/>
            <person name="Maruyama S."/>
            <person name="Arias M.C."/>
            <person name="Ball S.G."/>
            <person name="Gile G.H."/>
            <person name="Hirakawa Y."/>
            <person name="Hopkins J.F."/>
            <person name="Rensing S.A."/>
            <person name="Schmutz J."/>
            <person name="Symeonidi A."/>
            <person name="Elias M."/>
            <person name="Eveleigh R.J."/>
            <person name="Herman E.K."/>
            <person name="Klute M.J."/>
            <person name="Nakayama T."/>
            <person name="Obornik M."/>
            <person name="Reyes-Prieto A."/>
            <person name="Armbrust E.V."/>
            <person name="Aves S.J."/>
            <person name="Beiko R.G."/>
            <person name="Coutinho P."/>
            <person name="Dacks J.B."/>
            <person name="Durnford D.G."/>
            <person name="Fast N.M."/>
            <person name="Green B.R."/>
            <person name="Grisdale C."/>
            <person name="Hempe F."/>
            <person name="Henrissat B."/>
            <person name="Hoppner M.P."/>
            <person name="Ishida K.-I."/>
            <person name="Kim E."/>
            <person name="Koreny L."/>
            <person name="Kroth P.G."/>
            <person name="Liu Y."/>
            <person name="Malik S.-B."/>
            <person name="Maier U.G."/>
            <person name="McRose D."/>
            <person name="Mock T."/>
            <person name="Neilson J.A."/>
            <person name="Onodera N.T."/>
            <person name="Poole A.M."/>
            <person name="Pritham E.J."/>
            <person name="Richards T.A."/>
            <person name="Rocap G."/>
            <person name="Roy S.W."/>
            <person name="Sarai C."/>
            <person name="Schaack S."/>
            <person name="Shirato S."/>
            <person name="Slamovits C.H."/>
            <person name="Spencer D.F."/>
            <person name="Suzuki S."/>
            <person name="Worden A.Z."/>
            <person name="Zauner S."/>
            <person name="Barry K."/>
            <person name="Bell C."/>
            <person name="Bharti A.K."/>
            <person name="Crow J.A."/>
            <person name="Grimwood J."/>
            <person name="Kramer R."/>
            <person name="Lindquist E."/>
            <person name="Lucas S."/>
            <person name="Salamov A."/>
            <person name="McFadden G.I."/>
            <person name="Lane C.E."/>
            <person name="Keeling P.J."/>
            <person name="Gray M.W."/>
            <person name="Grigoriev I.V."/>
            <person name="Archibald J.M."/>
        </authorList>
    </citation>
    <scope>NUCLEOTIDE SEQUENCE</scope>
    <source>
        <strain evidence="4">CCMP2712</strain>
    </source>
</reference>
<reference evidence="3" key="3">
    <citation type="submission" date="2015-06" db="UniProtKB">
        <authorList>
            <consortium name="EnsemblProtists"/>
        </authorList>
    </citation>
    <scope>IDENTIFICATION</scope>
</reference>
<keyword evidence="4" id="KW-1185">Reference proteome</keyword>
<organism evidence="2">
    <name type="scientific">Guillardia theta (strain CCMP2712)</name>
    <name type="common">Cryptophyte</name>
    <dbReference type="NCBI Taxonomy" id="905079"/>
    <lineage>
        <taxon>Eukaryota</taxon>
        <taxon>Cryptophyceae</taxon>
        <taxon>Pyrenomonadales</taxon>
        <taxon>Geminigeraceae</taxon>
        <taxon>Guillardia</taxon>
    </lineage>
</organism>